<dbReference type="OrthoDB" id="7031141at2"/>
<reference evidence="1 2" key="1">
    <citation type="submission" date="2018-06" db="EMBL/GenBank/DDBJ databases">
        <title>Three novel Pseudomonas species isolated from symptomatic oak.</title>
        <authorList>
            <person name="Bueno-Gonzalez V."/>
            <person name="Brady C."/>
        </authorList>
    </citation>
    <scope>NUCLEOTIDE SEQUENCE [LARGE SCALE GENOMIC DNA]</scope>
    <source>
        <strain evidence="1 2">P6B</strain>
    </source>
</reference>
<accession>A0A4Q9QV00</accession>
<comment type="caution">
    <text evidence="1">The sequence shown here is derived from an EMBL/GenBank/DDBJ whole genome shotgun (WGS) entry which is preliminary data.</text>
</comment>
<dbReference type="Proteomes" id="UP000293172">
    <property type="component" value="Unassembled WGS sequence"/>
</dbReference>
<proteinExistence type="predicted"/>
<evidence type="ECO:0000313" key="2">
    <source>
        <dbReference type="Proteomes" id="UP000293172"/>
    </source>
</evidence>
<dbReference type="EMBL" id="QJUL01000053">
    <property type="protein sequence ID" value="TBU86331.1"/>
    <property type="molecule type" value="Genomic_DNA"/>
</dbReference>
<gene>
    <name evidence="1" type="ORF">DNK44_23505</name>
</gene>
<sequence>MTDLNGGALFNAEFGIKHRGSTVPERSGVALRFCRRPVFAVRSTVGLLDLTDSRQACSREELGLQPRI</sequence>
<protein>
    <submittedName>
        <fullName evidence="1">Uncharacterized protein</fullName>
    </submittedName>
</protein>
<evidence type="ECO:0000313" key="1">
    <source>
        <dbReference type="EMBL" id="TBU86331.1"/>
    </source>
</evidence>
<name>A0A4Q9QV00_9GAMM</name>
<organism evidence="1 2">
    <name type="scientific">Phytopseudomonas dryadis</name>
    <dbReference type="NCBI Taxonomy" id="2487520"/>
    <lineage>
        <taxon>Bacteria</taxon>
        <taxon>Pseudomonadati</taxon>
        <taxon>Pseudomonadota</taxon>
        <taxon>Gammaproteobacteria</taxon>
        <taxon>Pseudomonadales</taxon>
        <taxon>Pseudomonadaceae</taxon>
        <taxon>Phytopseudomonas</taxon>
    </lineage>
</organism>
<dbReference type="AlphaFoldDB" id="A0A4Q9QV00"/>